<dbReference type="Proteomes" id="UP000663760">
    <property type="component" value="Chromosome 2"/>
</dbReference>
<accession>A0A7I8K2E9</accession>
<name>A0A7I8K2E9_SPIIN</name>
<gene>
    <name evidence="1" type="ORF">SI8410_02002507</name>
</gene>
<dbReference type="EMBL" id="LR746265">
    <property type="protein sequence ID" value="CAA7391139.1"/>
    <property type="molecule type" value="Genomic_DNA"/>
</dbReference>
<sequence>MLKQERRKREREERGRWDCCFAAAPTPRPLRGKPVPRAPRLLPREGIPCGAPMLHGLVGKGFVPRRASQNVAI</sequence>
<reference evidence="1" key="1">
    <citation type="submission" date="2020-02" db="EMBL/GenBank/DDBJ databases">
        <authorList>
            <person name="Scholz U."/>
            <person name="Mascher M."/>
            <person name="Fiebig A."/>
        </authorList>
    </citation>
    <scope>NUCLEOTIDE SEQUENCE</scope>
</reference>
<proteinExistence type="predicted"/>
<keyword evidence="2" id="KW-1185">Reference proteome</keyword>
<dbReference type="AlphaFoldDB" id="A0A7I8K2E9"/>
<evidence type="ECO:0000313" key="2">
    <source>
        <dbReference type="Proteomes" id="UP000663760"/>
    </source>
</evidence>
<protein>
    <submittedName>
        <fullName evidence="1">Uncharacterized protein</fullName>
    </submittedName>
</protein>
<organism evidence="1 2">
    <name type="scientific">Spirodela intermedia</name>
    <name type="common">Intermediate duckweed</name>
    <dbReference type="NCBI Taxonomy" id="51605"/>
    <lineage>
        <taxon>Eukaryota</taxon>
        <taxon>Viridiplantae</taxon>
        <taxon>Streptophyta</taxon>
        <taxon>Embryophyta</taxon>
        <taxon>Tracheophyta</taxon>
        <taxon>Spermatophyta</taxon>
        <taxon>Magnoliopsida</taxon>
        <taxon>Liliopsida</taxon>
        <taxon>Araceae</taxon>
        <taxon>Lemnoideae</taxon>
        <taxon>Spirodela</taxon>
    </lineage>
</organism>
<evidence type="ECO:0000313" key="1">
    <source>
        <dbReference type="EMBL" id="CAA7391139.1"/>
    </source>
</evidence>